<dbReference type="STRING" id="1576369.SAMN05421753_11817"/>
<proteinExistence type="predicted"/>
<sequence length="93" mass="9460">MESTPPVQRTLFSIALRGAILGGMTTLAVMGPVGVSMLFCTSAKTSAAGTQDWSFESVLLRTVLVTIAMSAAGAAIGAALCLLGGLMSRIGQR</sequence>
<evidence type="ECO:0000256" key="1">
    <source>
        <dbReference type="SAM" id="Phobius"/>
    </source>
</evidence>
<evidence type="ECO:0000313" key="2">
    <source>
        <dbReference type="EMBL" id="SFJ30648.1"/>
    </source>
</evidence>
<evidence type="ECO:0000313" key="3">
    <source>
        <dbReference type="Proteomes" id="UP000199518"/>
    </source>
</evidence>
<organism evidence="2 3">
    <name type="scientific">Planctomicrobium piriforme</name>
    <dbReference type="NCBI Taxonomy" id="1576369"/>
    <lineage>
        <taxon>Bacteria</taxon>
        <taxon>Pseudomonadati</taxon>
        <taxon>Planctomycetota</taxon>
        <taxon>Planctomycetia</taxon>
        <taxon>Planctomycetales</taxon>
        <taxon>Planctomycetaceae</taxon>
        <taxon>Planctomicrobium</taxon>
    </lineage>
</organism>
<keyword evidence="3" id="KW-1185">Reference proteome</keyword>
<protein>
    <submittedName>
        <fullName evidence="2">Uncharacterized protein</fullName>
    </submittedName>
</protein>
<dbReference type="RefSeq" id="WP_092054676.1">
    <property type="nucleotide sequence ID" value="NZ_FOQD01000018.1"/>
</dbReference>
<name>A0A1I3Q9R0_9PLAN</name>
<accession>A0A1I3Q9R0</accession>
<gene>
    <name evidence="2" type="ORF">SAMN05421753_11817</name>
</gene>
<dbReference type="EMBL" id="FOQD01000018">
    <property type="protein sequence ID" value="SFJ30648.1"/>
    <property type="molecule type" value="Genomic_DNA"/>
</dbReference>
<dbReference type="AlphaFoldDB" id="A0A1I3Q9R0"/>
<keyword evidence="1" id="KW-0472">Membrane</keyword>
<keyword evidence="1" id="KW-1133">Transmembrane helix</keyword>
<dbReference type="Proteomes" id="UP000199518">
    <property type="component" value="Unassembled WGS sequence"/>
</dbReference>
<reference evidence="3" key="1">
    <citation type="submission" date="2016-10" db="EMBL/GenBank/DDBJ databases">
        <authorList>
            <person name="Varghese N."/>
            <person name="Submissions S."/>
        </authorList>
    </citation>
    <scope>NUCLEOTIDE SEQUENCE [LARGE SCALE GENOMIC DNA]</scope>
    <source>
        <strain evidence="3">DSM 26348</strain>
    </source>
</reference>
<feature type="transmembrane region" description="Helical" evidence="1">
    <location>
        <begin position="59"/>
        <end position="83"/>
    </location>
</feature>
<keyword evidence="1" id="KW-0812">Transmembrane</keyword>
<feature type="transmembrane region" description="Helical" evidence="1">
    <location>
        <begin position="12"/>
        <end position="39"/>
    </location>
</feature>